<evidence type="ECO:0000313" key="11">
    <source>
        <dbReference type="EMBL" id="OPJ84144.1"/>
    </source>
</evidence>
<dbReference type="OrthoDB" id="18884at2759"/>
<dbReference type="GO" id="GO:0002188">
    <property type="term" value="P:translation reinitiation"/>
    <property type="evidence" value="ECO:0007669"/>
    <property type="project" value="TreeGrafter"/>
</dbReference>
<gene>
    <name evidence="8" type="primary">EIF3A</name>
    <name evidence="8" type="synonym">EIF3S10</name>
    <name evidence="11" type="ORF">AV530_015631</name>
</gene>
<proteinExistence type="inferred from homology"/>
<keyword evidence="6 8" id="KW-0648">Protein biosynthesis</keyword>
<comment type="similarity">
    <text evidence="8">Belongs to the eIF-3 subunit A family.</text>
</comment>
<evidence type="ECO:0000256" key="2">
    <source>
        <dbReference type="ARBA" id="ARBA00022490"/>
    </source>
</evidence>
<comment type="function">
    <text evidence="8">RNA-binding component of the eukaryotic translation initiation factor 3 (eIF-3) complex, which is involved in protein synthesis of a specialized repertoire of mRNAs and, together with other initiation factors, stimulates binding of mRNA and methionyl-tRNAi to the 40S ribosome. The eIF-3 complex specifically targets and initiates translation of a subset of mRNAs involved in cell proliferation.</text>
</comment>
<evidence type="ECO:0000256" key="9">
    <source>
        <dbReference type="SAM" id="MobiDB-lite"/>
    </source>
</evidence>
<feature type="region of interest" description="Disordered" evidence="9">
    <location>
        <begin position="824"/>
        <end position="1416"/>
    </location>
</feature>
<dbReference type="GO" id="GO:0016282">
    <property type="term" value="C:eukaryotic 43S preinitiation complex"/>
    <property type="evidence" value="ECO:0007669"/>
    <property type="project" value="UniProtKB-UniRule"/>
</dbReference>
<feature type="compositionally biased region" description="Basic and acidic residues" evidence="9">
    <location>
        <begin position="1224"/>
        <end position="1358"/>
    </location>
</feature>
<name>A0A1V4KI78_PATFA</name>
<dbReference type="PANTHER" id="PTHR14005:SF0">
    <property type="entry name" value="EUKARYOTIC TRANSLATION INITIATION FACTOR 3 SUBUNIT A"/>
    <property type="match status" value="1"/>
</dbReference>
<evidence type="ECO:0000256" key="8">
    <source>
        <dbReference type="HAMAP-Rule" id="MF_03000"/>
    </source>
</evidence>
<dbReference type="FunFam" id="1.25.40.860:FF:000002">
    <property type="entry name" value="Eukaryotic translation initiation factor 3 subunit A"/>
    <property type="match status" value="1"/>
</dbReference>
<dbReference type="InterPro" id="IPR027512">
    <property type="entry name" value="EIF3A"/>
</dbReference>
<comment type="function">
    <text evidence="7">RNA-binding component of the eukaryotic translation initiation factor 3 (eIF-3) complex, which is required for several steps in the initiation of protein synthesis. The eIF-3 complex associates with the 40S ribosome and facilitates the recruitment of eIF-1, eIF-1A, eIF-2:GTP:methionyl-tRNAi and eIF-5 to form the 43S pre-initiation complex (43S PIC). The eIF-3 complex stimulates mRNA recruitment to the 43S PIC and scanning of the mRNA for AUG recognition. The eIF-3 complex is also required for disassembly and recycling of post-termination ribosomal complexes and subsequently prevents premature joining of the 40S and 60S ribosomal subunits prior to initiation. The eIF-3 complex specifically targets and initiates translation of a subset of mRNAs involved in cell proliferation, including cell cycling, differentiation and apoptosis, and uses different modes of RNA stem-loop binding to exert either translational activation or repression.</text>
</comment>
<dbReference type="GO" id="GO:0033290">
    <property type="term" value="C:eukaryotic 48S preinitiation complex"/>
    <property type="evidence" value="ECO:0007669"/>
    <property type="project" value="UniProtKB-UniRule"/>
</dbReference>
<reference evidence="11 12" key="1">
    <citation type="submission" date="2016-02" db="EMBL/GenBank/DDBJ databases">
        <title>Band-tailed pigeon sequencing and assembly.</title>
        <authorList>
            <person name="Soares A.E."/>
            <person name="Novak B.J."/>
            <person name="Rice E.S."/>
            <person name="O'Connell B."/>
            <person name="Chang D."/>
            <person name="Weber S."/>
            <person name="Shapiro B."/>
        </authorList>
    </citation>
    <scope>NUCLEOTIDE SEQUENCE [LARGE SCALE GENOMIC DNA]</scope>
    <source>
        <strain evidence="11">BTP2013</strain>
        <tissue evidence="11">Blood</tissue>
    </source>
</reference>
<evidence type="ECO:0000313" key="12">
    <source>
        <dbReference type="Proteomes" id="UP000190648"/>
    </source>
</evidence>
<dbReference type="FunFam" id="1.25.40.860:FF:000001">
    <property type="entry name" value="Eukaryotic translation initiation factor 3 subunit A"/>
    <property type="match status" value="1"/>
</dbReference>
<dbReference type="Pfam" id="PF22591">
    <property type="entry name" value="eIF3a_PCI_TPR-like"/>
    <property type="match status" value="1"/>
</dbReference>
<evidence type="ECO:0000256" key="3">
    <source>
        <dbReference type="ARBA" id="ARBA00022540"/>
    </source>
</evidence>
<keyword evidence="3 8" id="KW-0396">Initiation factor</keyword>
<feature type="compositionally biased region" description="Basic and acidic residues" evidence="9">
    <location>
        <begin position="1376"/>
        <end position="1405"/>
    </location>
</feature>
<dbReference type="STRING" id="372326.A0A1V4KI78"/>
<dbReference type="Gene3D" id="4.10.860.10">
    <property type="entry name" value="UVR domain"/>
    <property type="match status" value="1"/>
</dbReference>
<dbReference type="Proteomes" id="UP000190648">
    <property type="component" value="Unassembled WGS sequence"/>
</dbReference>
<dbReference type="GO" id="GO:0043614">
    <property type="term" value="C:multi-eIF complex"/>
    <property type="evidence" value="ECO:0007669"/>
    <property type="project" value="TreeGrafter"/>
</dbReference>
<dbReference type="HAMAP" id="MF_03000">
    <property type="entry name" value="eIF3a"/>
    <property type="match status" value="1"/>
</dbReference>
<dbReference type="GO" id="GO:0003729">
    <property type="term" value="F:mRNA binding"/>
    <property type="evidence" value="ECO:0007669"/>
    <property type="project" value="TreeGrafter"/>
</dbReference>
<dbReference type="FunFam" id="4.10.860.10:FF:000001">
    <property type="entry name" value="Eukaryotic translation initiation factor 3 subunit A"/>
    <property type="match status" value="1"/>
</dbReference>
<feature type="domain" description="PCI" evidence="10">
    <location>
        <begin position="281"/>
        <end position="464"/>
    </location>
</feature>
<protein>
    <recommendedName>
        <fullName evidence="8">Eukaryotic translation initiation factor 3 subunit A</fullName>
        <shortName evidence="8">eIF3a</shortName>
    </recommendedName>
    <alternativeName>
        <fullName evidence="8">Eukaryotic translation initiation factor 3 subunit 10</fullName>
    </alternativeName>
    <alternativeName>
        <fullName evidence="8">eIF-3-theta</fullName>
    </alternativeName>
</protein>
<dbReference type="GO" id="GO:0071540">
    <property type="term" value="C:eukaryotic translation initiation factor 3 complex, eIF3e"/>
    <property type="evidence" value="ECO:0007669"/>
    <property type="project" value="TreeGrafter"/>
</dbReference>
<dbReference type="EMBL" id="LSYS01003057">
    <property type="protein sequence ID" value="OPJ84144.1"/>
    <property type="molecule type" value="Genomic_DNA"/>
</dbReference>
<accession>A0A1V4KI78</accession>
<evidence type="ECO:0000256" key="7">
    <source>
        <dbReference type="ARBA" id="ARBA00057145"/>
    </source>
</evidence>
<feature type="coiled-coil region" evidence="8">
    <location>
        <begin position="524"/>
        <end position="600"/>
    </location>
</feature>
<dbReference type="PROSITE" id="PS50250">
    <property type="entry name" value="PCI"/>
    <property type="match status" value="1"/>
</dbReference>
<dbReference type="GO" id="GO:0071541">
    <property type="term" value="C:eukaryotic translation initiation factor 3 complex, eIF3m"/>
    <property type="evidence" value="ECO:0007669"/>
    <property type="project" value="TreeGrafter"/>
</dbReference>
<dbReference type="Pfam" id="PF01399">
    <property type="entry name" value="PCI"/>
    <property type="match status" value="1"/>
</dbReference>
<dbReference type="GO" id="GO:0003743">
    <property type="term" value="F:translation initiation factor activity"/>
    <property type="evidence" value="ECO:0007669"/>
    <property type="project" value="UniProtKB-UniRule"/>
</dbReference>
<keyword evidence="12" id="KW-1185">Reference proteome</keyword>
<dbReference type="GO" id="GO:0001732">
    <property type="term" value="P:formation of cytoplasmic translation initiation complex"/>
    <property type="evidence" value="ECO:0007669"/>
    <property type="project" value="UniProtKB-UniRule"/>
</dbReference>
<evidence type="ECO:0000256" key="5">
    <source>
        <dbReference type="ARBA" id="ARBA00022884"/>
    </source>
</evidence>
<evidence type="ECO:0000256" key="4">
    <source>
        <dbReference type="ARBA" id="ARBA00022737"/>
    </source>
</evidence>
<feature type="initiator methionine" description="Removed" evidence="8">
    <location>
        <position position="1"/>
    </location>
</feature>
<sequence length="1416" mass="169446">MKSKKHRTWQKIHEPIMLKYLELCVDLRKSHLAKEGLYQYKNICQQVNIKSLEDVVRAYLKLAEEKTEAAKEESQQMVLDIEDLDNIQTPESVLLSAVSGEDTQDRTDRLLLTPWVKFLWESYRQCLDLLRNNSRVERLYHDIAQQAFKFCLQYTRKAEFRKLCDNLRMHLGQIQRHHNQSTAINLNNPESQSMHLETRLVQLDSAISMELWQEAFKAVEDIHGLFALSKKPPKPQLMANYYHKVSTVFWKSGNALFHASTLHRLYHLSREMRKNLTQEEMQRMSTRVLLATLSIPITPERTDIARLLDMDGIIVEKQRRLATLLGLQAPPTRASLINDMVRFNVVQYVVPEVKELYNWLEVDFHPLKLCSRVSKVLNWVKDQAEKEPELQLYVPHLQNNTILRLLQQVAQIYQSIEFSRLCTLVPFVDAFQLERCIVDAARHCDLQVRLDHTTRTLSFGSDLNYCTREDAPLGPQLQSMPSEQIRNQLTAMSSALAKALAVIKPPHLLQEKEEQHQQAVTAFLKNSRKEHQRILARRQTIEERKERLESLNIQREKEELEQREAELQKVRKAEEERLRQEAKEREKERILQEHEQIKKKTVRERLEQIKKTELGAKAFKDIDIEDLEELDPDFIMAKQVEQLEKEKKELQERLKNQEKKIDYFERAKRLEEIPLIKTAYEEQRVHDMELWEQQEEERITTLQLEREKALEHKNRLSRMLEDRDLFEARLKASRRTVYEDKLKQFQERLAEERRNRLEERKKQRKEERRITYYREKEEEEQRLREEQLLKEREEKERIEREKREQEQREYQERVKKLEELEKKKRQREMEIEERERRREEERRGLDDPFSRKESRWGDRESESSWRRGGEPESEWRRAPLERDWRRGEPRDDDRSFRRGDDLPRRGDDLPRRGDDLPRRGAAEEKERPSTESTEDRPPRREGDEDRPPRREGDEDRPPRRGLDEDRPPRRGLDDDRGSWRAADDDRGPRRGMDDDRGPRRGMDDDRGPRRGMDDDRPPRRALDDDRPPRRALDDDRPPRRGLDDDRGSWRAADDDRGPRRGMDDDRPPRRALDDDRPPRRGLDDDRGSWRAADDDRGPRRGMDDDRGPRRGMDDDRGPRRGMDDDRGPRRGMDDDRGPRRGMDDDRGPRRGMDDDRGPRRGMDDDRGPRRGMDDDRMSRRDDDRGPWRSADDDRLSRRDDDRGPWRGSDDSRPGPWRPFGKPGGWREREKAREDSWGPPRESRAPGDREWDRDRDRDENEKEREFDRERDFDRDDRFRRPRDDAGWRRGPAEETSSWRDLSRREEWDRGGRDMRDRRADDREPPLRRPPLRSDREEPSSWRRADDRREERGEERETVRRSAPAPAAPPASAPPPAAKDRERDGEKEKGSWKTEKEREPLRRTKNETDEEGWTTVRR</sequence>
<dbReference type="SMART" id="SM00088">
    <property type="entry name" value="PINT"/>
    <property type="match status" value="1"/>
</dbReference>
<keyword evidence="4" id="KW-0677">Repeat</keyword>
<dbReference type="Gene3D" id="1.25.40.860">
    <property type="match status" value="2"/>
</dbReference>
<dbReference type="GO" id="GO:0043226">
    <property type="term" value="C:organelle"/>
    <property type="evidence" value="ECO:0007669"/>
    <property type="project" value="UniProtKB-ARBA"/>
</dbReference>
<comment type="subcellular location">
    <subcellularLocation>
        <location evidence="1 8">Cytoplasm</location>
    </subcellularLocation>
</comment>
<organism evidence="11 12">
    <name type="scientific">Patagioenas fasciata monilis</name>
    <dbReference type="NCBI Taxonomy" id="372326"/>
    <lineage>
        <taxon>Eukaryota</taxon>
        <taxon>Metazoa</taxon>
        <taxon>Chordata</taxon>
        <taxon>Craniata</taxon>
        <taxon>Vertebrata</taxon>
        <taxon>Euteleostomi</taxon>
        <taxon>Archelosauria</taxon>
        <taxon>Archosauria</taxon>
        <taxon>Dinosauria</taxon>
        <taxon>Saurischia</taxon>
        <taxon>Theropoda</taxon>
        <taxon>Coelurosauria</taxon>
        <taxon>Aves</taxon>
        <taxon>Neognathae</taxon>
        <taxon>Neoaves</taxon>
        <taxon>Columbimorphae</taxon>
        <taxon>Columbiformes</taxon>
        <taxon>Columbidae</taxon>
        <taxon>Patagioenas</taxon>
    </lineage>
</organism>
<keyword evidence="8" id="KW-0175">Coiled coil</keyword>
<dbReference type="InterPro" id="IPR000717">
    <property type="entry name" value="PCI_dom"/>
</dbReference>
<comment type="caution">
    <text evidence="11">The sequence shown here is derived from an EMBL/GenBank/DDBJ whole genome shotgun (WGS) entry which is preliminary data.</text>
</comment>
<evidence type="ECO:0000259" key="10">
    <source>
        <dbReference type="PROSITE" id="PS50250"/>
    </source>
</evidence>
<feature type="coiled-coil region" evidence="8">
    <location>
        <begin position="633"/>
        <end position="667"/>
    </location>
</feature>
<feature type="compositionally biased region" description="Pro residues" evidence="9">
    <location>
        <begin position="1364"/>
        <end position="1375"/>
    </location>
</feature>
<keyword evidence="2 8" id="KW-0963">Cytoplasm</keyword>
<evidence type="ECO:0000256" key="6">
    <source>
        <dbReference type="ARBA" id="ARBA00022917"/>
    </source>
</evidence>
<evidence type="ECO:0000256" key="1">
    <source>
        <dbReference type="ARBA" id="ARBA00004496"/>
    </source>
</evidence>
<feature type="compositionally biased region" description="Basic and acidic residues" evidence="9">
    <location>
        <begin position="824"/>
        <end position="1212"/>
    </location>
</feature>
<keyword evidence="5 8" id="KW-0694">RNA-binding</keyword>
<dbReference type="InterPro" id="IPR054711">
    <property type="entry name" value="eIF3a_PCI_TPR-like"/>
</dbReference>
<dbReference type="PANTHER" id="PTHR14005">
    <property type="entry name" value="EUKARYOTIC TRANSLATION INITIATION FACTOR 3, THETA SUBUNIT"/>
    <property type="match status" value="1"/>
</dbReference>
<comment type="subunit">
    <text evidence="8">Component of the eukaryotic translation initiation factor 3 (eIF-3) complex, which is composed of 13 subunits: EIF3A, EIF3B, EIF3C, EIF3D, EIF3E, EIF3F, EIF3G, EIF3H, EIF3I, EIF3J, EIF3K, EIF3L and EIF3M.</text>
</comment>
<feature type="region of interest" description="Disordered" evidence="9">
    <location>
        <begin position="793"/>
        <end position="812"/>
    </location>
</feature>